<dbReference type="FunFam" id="3.40.50.720:FF:000084">
    <property type="entry name" value="Short-chain dehydrogenase reductase"/>
    <property type="match status" value="1"/>
</dbReference>
<proteinExistence type="inferred from homology"/>
<dbReference type="GO" id="GO:0016491">
    <property type="term" value="F:oxidoreductase activity"/>
    <property type="evidence" value="ECO:0007669"/>
    <property type="project" value="UniProtKB-KW"/>
</dbReference>
<evidence type="ECO:0000313" key="4">
    <source>
        <dbReference type="Proteomes" id="UP000029692"/>
    </source>
</evidence>
<dbReference type="Pfam" id="PF13561">
    <property type="entry name" value="adh_short_C2"/>
    <property type="match status" value="1"/>
</dbReference>
<dbReference type="eggNOG" id="COG1028">
    <property type="taxonomic scope" value="Bacteria"/>
</dbReference>
<evidence type="ECO:0000313" key="3">
    <source>
        <dbReference type="EMBL" id="KGE73889.1"/>
    </source>
</evidence>
<comment type="similarity">
    <text evidence="1">Belongs to the short-chain dehydrogenases/reductases (SDR) family.</text>
</comment>
<dbReference type="AlphaFoldDB" id="A0A098R1Q2"/>
<dbReference type="PANTHER" id="PTHR24321">
    <property type="entry name" value="DEHYDROGENASES, SHORT CHAIN"/>
    <property type="match status" value="1"/>
</dbReference>
<gene>
    <name evidence="3" type="ORF">DC28_01420</name>
</gene>
<name>A0A098R1Q2_9SPIO</name>
<evidence type="ECO:0000256" key="1">
    <source>
        <dbReference type="ARBA" id="ARBA00006484"/>
    </source>
</evidence>
<evidence type="ECO:0008006" key="5">
    <source>
        <dbReference type="Google" id="ProtNLM"/>
    </source>
</evidence>
<comment type="caution">
    <text evidence="3">The sequence shown here is derived from an EMBL/GenBank/DDBJ whole genome shotgun (WGS) entry which is preliminary data.</text>
</comment>
<dbReference type="CDD" id="cd05233">
    <property type="entry name" value="SDR_c"/>
    <property type="match status" value="1"/>
</dbReference>
<dbReference type="PANTHER" id="PTHR24321:SF11">
    <property type="entry name" value="BLR0893 PROTEIN"/>
    <property type="match status" value="1"/>
</dbReference>
<dbReference type="RefSeq" id="WP_037544952.1">
    <property type="nucleotide sequence ID" value="NZ_JNUP01000003.1"/>
</dbReference>
<dbReference type="SUPFAM" id="SSF51735">
    <property type="entry name" value="NAD(P)-binding Rossmann-fold domains"/>
    <property type="match status" value="1"/>
</dbReference>
<dbReference type="PRINTS" id="PR00080">
    <property type="entry name" value="SDRFAMILY"/>
</dbReference>
<keyword evidence="4" id="KW-1185">Reference proteome</keyword>
<organism evidence="3 4">
    <name type="scientific">Spirochaeta lutea</name>
    <dbReference type="NCBI Taxonomy" id="1480694"/>
    <lineage>
        <taxon>Bacteria</taxon>
        <taxon>Pseudomonadati</taxon>
        <taxon>Spirochaetota</taxon>
        <taxon>Spirochaetia</taxon>
        <taxon>Spirochaetales</taxon>
        <taxon>Spirochaetaceae</taxon>
        <taxon>Spirochaeta</taxon>
    </lineage>
</organism>
<dbReference type="EMBL" id="JNUP01000003">
    <property type="protein sequence ID" value="KGE73889.1"/>
    <property type="molecule type" value="Genomic_DNA"/>
</dbReference>
<dbReference type="PRINTS" id="PR00081">
    <property type="entry name" value="GDHRDH"/>
</dbReference>
<sequence>MKLDDKRILVTGGTSGIGEASCQLFCREGAQVIFVGRREDRGVEVQNGLRGKGFSAEYWPCDISREDQLDELFAYIRTRYGRLDGAFNCGGIDGEKASILDSTLEEWDKIMNVNLRGTFMLVQRELKMMVPQGHGSIVNMSSVCGTIARQGRVAYTASRHGVDAITKTAALEFASKGIRINAVAPGSVRTDIFYRSTQGNAEKERMYNKGHPIGRIGEPEEIARAALWLLSEAPDFLQGHTMMIDGGFTVQ</sequence>
<evidence type="ECO:0000256" key="2">
    <source>
        <dbReference type="ARBA" id="ARBA00023002"/>
    </source>
</evidence>
<dbReference type="InterPro" id="IPR002347">
    <property type="entry name" value="SDR_fam"/>
</dbReference>
<dbReference type="STRING" id="1480694.DC28_01420"/>
<reference evidence="3 4" key="1">
    <citation type="submission" date="2014-05" db="EMBL/GenBank/DDBJ databases">
        <title>De novo Genome Sequence of Spirocheata sp.</title>
        <authorList>
            <person name="Shivani Y."/>
            <person name="Subhash Y."/>
            <person name="Tushar L."/>
            <person name="Sasikala C."/>
            <person name="Ramana C.V."/>
        </authorList>
    </citation>
    <scope>NUCLEOTIDE SEQUENCE [LARGE SCALE GENOMIC DNA]</scope>
    <source>
        <strain evidence="3 4">JC230</strain>
    </source>
</reference>
<dbReference type="OrthoDB" id="306388at2"/>
<dbReference type="Gene3D" id="3.40.50.720">
    <property type="entry name" value="NAD(P)-binding Rossmann-like Domain"/>
    <property type="match status" value="1"/>
</dbReference>
<dbReference type="Proteomes" id="UP000029692">
    <property type="component" value="Unassembled WGS sequence"/>
</dbReference>
<dbReference type="InterPro" id="IPR036291">
    <property type="entry name" value="NAD(P)-bd_dom_sf"/>
</dbReference>
<accession>A0A098R1Q2</accession>
<protein>
    <recommendedName>
        <fullName evidence="5">Short-chain dehydrogenase</fullName>
    </recommendedName>
</protein>
<keyword evidence="2" id="KW-0560">Oxidoreductase</keyword>